<dbReference type="EMBL" id="CM026427">
    <property type="protein sequence ID" value="KAG0570555.1"/>
    <property type="molecule type" value="Genomic_DNA"/>
</dbReference>
<evidence type="ECO:0000256" key="1">
    <source>
        <dbReference type="ARBA" id="ARBA00000189"/>
    </source>
</evidence>
<feature type="binding site" evidence="14">
    <location>
        <position position="262"/>
    </location>
    <ligand>
        <name>Ca(2+)</name>
        <dbReference type="ChEBI" id="CHEBI:29108"/>
        <label>2</label>
    </ligand>
</feature>
<dbReference type="GO" id="GO:0046872">
    <property type="term" value="F:metal ion binding"/>
    <property type="evidence" value="ECO:0007669"/>
    <property type="project" value="UniProtKB-UniRule"/>
</dbReference>
<dbReference type="InterPro" id="IPR010255">
    <property type="entry name" value="Haem_peroxidase_sf"/>
</dbReference>
<comment type="function">
    <text evidence="2">Removal of H(2)O(2), oxidation of toxic reductants, biosynthesis and degradation of lignin, suberization, auxin catabolism, response to environmental stresses such as wounding, pathogen attack and oxidative stress. These functions might be dependent on each isozyme/isoform in each plant tissue.</text>
</comment>
<evidence type="ECO:0000256" key="14">
    <source>
        <dbReference type="PIRSR" id="PIRSR600823-3"/>
    </source>
</evidence>
<proteinExistence type="inferred from homology"/>
<evidence type="ECO:0000256" key="18">
    <source>
        <dbReference type="SAM" id="SignalP"/>
    </source>
</evidence>
<evidence type="ECO:0000256" key="4">
    <source>
        <dbReference type="ARBA" id="ARBA00012313"/>
    </source>
</evidence>
<keyword evidence="14 17" id="KW-0106">Calcium</keyword>
<comment type="cofactor">
    <cofactor evidence="14 17">
        <name>heme b</name>
        <dbReference type="ChEBI" id="CHEBI:60344"/>
    </cofactor>
    <text evidence="14 17">Binds 1 heme b (iron(II)-protoporphyrin IX) group per subunit.</text>
</comment>
<feature type="active site" description="Proton acceptor" evidence="12">
    <location>
        <position position="79"/>
    </location>
</feature>
<feature type="binding site" evidence="14">
    <location>
        <position position="98"/>
    </location>
    <ligand>
        <name>Ca(2+)</name>
        <dbReference type="ChEBI" id="CHEBI:29108"/>
        <label>1</label>
    </ligand>
</feature>
<dbReference type="AlphaFoldDB" id="A0A8T0HG05"/>
<feature type="chain" id="PRO_5036274489" description="Peroxidase" evidence="18">
    <location>
        <begin position="39"/>
        <end position="334"/>
    </location>
</feature>
<comment type="subcellular location">
    <subcellularLocation>
        <location evidence="17">Secreted</location>
    </subcellularLocation>
</comment>
<dbReference type="EMBL" id="CM026427">
    <property type="protein sequence ID" value="KAG0570554.1"/>
    <property type="molecule type" value="Genomic_DNA"/>
</dbReference>
<feature type="site" description="Transition state stabilizer" evidence="15">
    <location>
        <position position="75"/>
    </location>
</feature>
<comment type="caution">
    <text evidence="21">The sequence shown here is derived from an EMBL/GenBank/DDBJ whole genome shotgun (WGS) entry which is preliminary data.</text>
</comment>
<feature type="disulfide bond" evidence="16">
    <location>
        <begin position="130"/>
        <end position="329"/>
    </location>
</feature>
<comment type="similarity">
    <text evidence="3">Belongs to the peroxidase family. Ascorbate peroxidase subfamily.</text>
</comment>
<evidence type="ECO:0000313" key="22">
    <source>
        <dbReference type="EMBL" id="KAG0570554.1"/>
    </source>
</evidence>
<comment type="similarity">
    <text evidence="17">Belongs to the peroxidase family. Classical plant (class III) peroxidase subfamily.</text>
</comment>
<evidence type="ECO:0000256" key="9">
    <source>
        <dbReference type="ARBA" id="ARBA00023004"/>
    </source>
</evidence>
<comment type="cofactor">
    <cofactor evidence="14 17">
        <name>Ca(2+)</name>
        <dbReference type="ChEBI" id="CHEBI:29108"/>
    </cofactor>
    <text evidence="14 17">Binds 2 calcium ions per subunit.</text>
</comment>
<dbReference type="PROSITE" id="PS00435">
    <property type="entry name" value="PEROXIDASE_1"/>
    <property type="match status" value="1"/>
</dbReference>
<feature type="domain" description="Plant heme peroxidase family profile" evidence="19">
    <location>
        <begin position="38"/>
        <end position="333"/>
    </location>
</feature>
<evidence type="ECO:0000256" key="6">
    <source>
        <dbReference type="ARBA" id="ARBA00022617"/>
    </source>
</evidence>
<name>A0A8T0HG05_CERPU</name>
<dbReference type="PROSITE" id="PS50873">
    <property type="entry name" value="PEROXIDASE_4"/>
    <property type="match status" value="1"/>
</dbReference>
<evidence type="ECO:0000256" key="17">
    <source>
        <dbReference type="RuleBase" id="RU362060"/>
    </source>
</evidence>
<feature type="disulfide bond" evidence="16">
    <location>
        <begin position="81"/>
        <end position="86"/>
    </location>
</feature>
<protein>
    <recommendedName>
        <fullName evidence="4 17">Peroxidase</fullName>
        <ecNumber evidence="4 17">1.11.1.7</ecNumber>
    </recommendedName>
</protein>
<dbReference type="FunFam" id="1.10.420.10:FF:000001">
    <property type="entry name" value="Peroxidase"/>
    <property type="match status" value="1"/>
</dbReference>
<evidence type="ECO:0000256" key="2">
    <source>
        <dbReference type="ARBA" id="ARBA00002322"/>
    </source>
</evidence>
<keyword evidence="17" id="KW-0964">Secreted</keyword>
<accession>A0A8T0HG05</accession>
<evidence type="ECO:0000256" key="5">
    <source>
        <dbReference type="ARBA" id="ARBA00022559"/>
    </source>
</evidence>
<dbReference type="GO" id="GO:0042744">
    <property type="term" value="P:hydrogen peroxide catabolic process"/>
    <property type="evidence" value="ECO:0007669"/>
    <property type="project" value="UniProtKB-KW"/>
</dbReference>
<gene>
    <name evidence="20" type="ORF">KC19_6G170100</name>
    <name evidence="21" type="ORF">KC19_6G170200</name>
    <name evidence="22" type="ORF">KC19_6G170300</name>
    <name evidence="23" type="ORF">KC19_6G170400</name>
</gene>
<dbReference type="FunFam" id="1.10.520.10:FF:000008">
    <property type="entry name" value="Peroxidase"/>
    <property type="match status" value="1"/>
</dbReference>
<evidence type="ECO:0000313" key="24">
    <source>
        <dbReference type="Proteomes" id="UP000822688"/>
    </source>
</evidence>
<dbReference type="GO" id="GO:0020037">
    <property type="term" value="F:heme binding"/>
    <property type="evidence" value="ECO:0007669"/>
    <property type="project" value="UniProtKB-UniRule"/>
</dbReference>
<dbReference type="PANTHER" id="PTHR31517:SF48">
    <property type="entry name" value="PEROXIDASE 16-RELATED"/>
    <property type="match status" value="1"/>
</dbReference>
<keyword evidence="10 16" id="KW-1015">Disulfide bond</keyword>
<evidence type="ECO:0000259" key="19">
    <source>
        <dbReference type="PROSITE" id="PS50873"/>
    </source>
</evidence>
<keyword evidence="9 14" id="KW-0408">Iron</keyword>
<keyword evidence="24" id="KW-1185">Reference proteome</keyword>
<feature type="disulfide bond" evidence="16">
    <location>
        <begin position="48"/>
        <end position="124"/>
    </location>
</feature>
<evidence type="ECO:0000256" key="16">
    <source>
        <dbReference type="PIRSR" id="PIRSR600823-5"/>
    </source>
</evidence>
<dbReference type="InterPro" id="IPR000823">
    <property type="entry name" value="Peroxidase_pln"/>
</dbReference>
<dbReference type="Pfam" id="PF00141">
    <property type="entry name" value="peroxidase"/>
    <property type="match status" value="1"/>
</dbReference>
<feature type="binding site" evidence="14">
    <location>
        <position position="254"/>
    </location>
    <ligand>
        <name>Ca(2+)</name>
        <dbReference type="ChEBI" id="CHEBI:29108"/>
        <label>2</label>
    </ligand>
</feature>
<dbReference type="EMBL" id="CM026427">
    <property type="protein sequence ID" value="KAG0570552.1"/>
    <property type="molecule type" value="Genomic_DNA"/>
</dbReference>
<evidence type="ECO:0000256" key="12">
    <source>
        <dbReference type="PIRSR" id="PIRSR600823-1"/>
    </source>
</evidence>
<feature type="binding site" description="axial binding residue" evidence="14">
    <location>
        <position position="202"/>
    </location>
    <ligand>
        <name>heme b</name>
        <dbReference type="ChEBI" id="CHEBI:60344"/>
    </ligand>
    <ligandPart>
        <name>Fe</name>
        <dbReference type="ChEBI" id="CHEBI:18248"/>
    </ligandPart>
</feature>
<dbReference type="CDD" id="cd00693">
    <property type="entry name" value="secretory_peroxidase"/>
    <property type="match status" value="1"/>
</dbReference>
<feature type="binding site" evidence="14">
    <location>
        <position position="257"/>
    </location>
    <ligand>
        <name>Ca(2+)</name>
        <dbReference type="ChEBI" id="CHEBI:29108"/>
        <label>2</label>
    </ligand>
</feature>
<keyword evidence="18" id="KW-0732">Signal</keyword>
<evidence type="ECO:0000256" key="13">
    <source>
        <dbReference type="PIRSR" id="PIRSR600823-2"/>
    </source>
</evidence>
<dbReference type="EC" id="1.11.1.7" evidence="4 17"/>
<dbReference type="Gene3D" id="1.10.420.10">
    <property type="entry name" value="Peroxidase, domain 2"/>
    <property type="match status" value="1"/>
</dbReference>
<evidence type="ECO:0000313" key="23">
    <source>
        <dbReference type="EMBL" id="KAG0570555.1"/>
    </source>
</evidence>
<evidence type="ECO:0000256" key="15">
    <source>
        <dbReference type="PIRSR" id="PIRSR600823-4"/>
    </source>
</evidence>
<evidence type="ECO:0000256" key="8">
    <source>
        <dbReference type="ARBA" id="ARBA00023002"/>
    </source>
</evidence>
<dbReference type="EMBL" id="CM026427">
    <property type="protein sequence ID" value="KAG0570553.1"/>
    <property type="molecule type" value="Genomic_DNA"/>
</dbReference>
<dbReference type="InterPro" id="IPR002016">
    <property type="entry name" value="Haem_peroxidase"/>
</dbReference>
<dbReference type="OrthoDB" id="2113341at2759"/>
<feature type="binding site" evidence="13">
    <location>
        <position position="172"/>
    </location>
    <ligand>
        <name>substrate</name>
    </ligand>
</feature>
<evidence type="ECO:0000256" key="10">
    <source>
        <dbReference type="ARBA" id="ARBA00023157"/>
    </source>
</evidence>
<dbReference type="PRINTS" id="PR00458">
    <property type="entry name" value="PEROXIDASE"/>
</dbReference>
<reference evidence="21 24" key="1">
    <citation type="submission" date="2020-06" db="EMBL/GenBank/DDBJ databases">
        <title>WGS assembly of Ceratodon purpureus strain R40.</title>
        <authorList>
            <person name="Carey S.B."/>
            <person name="Jenkins J."/>
            <person name="Shu S."/>
            <person name="Lovell J.T."/>
            <person name="Sreedasyam A."/>
            <person name="Maumus F."/>
            <person name="Tiley G.P."/>
            <person name="Fernandez-Pozo N."/>
            <person name="Barry K."/>
            <person name="Chen C."/>
            <person name="Wang M."/>
            <person name="Lipzen A."/>
            <person name="Daum C."/>
            <person name="Saski C.A."/>
            <person name="Payton A.C."/>
            <person name="Mcbreen J.C."/>
            <person name="Conrad R.E."/>
            <person name="Kollar L.M."/>
            <person name="Olsson S."/>
            <person name="Huttunen S."/>
            <person name="Landis J.B."/>
            <person name="Wickett N.J."/>
            <person name="Johnson M.G."/>
            <person name="Rensing S.A."/>
            <person name="Grimwood J."/>
            <person name="Schmutz J."/>
            <person name="Mcdaniel S.F."/>
        </authorList>
    </citation>
    <scope>NUCLEOTIDE SEQUENCE [LARGE SCALE GENOMIC DNA]</scope>
    <source>
        <strain evidence="21 24">R40</strain>
    </source>
</reference>
<feature type="disulfide bond" evidence="16">
    <location>
        <begin position="209"/>
        <end position="241"/>
    </location>
</feature>
<keyword evidence="5 17" id="KW-0575">Peroxidase</keyword>
<dbReference type="Proteomes" id="UP000822688">
    <property type="component" value="Chromosome 6"/>
</dbReference>
<organism evidence="21 24">
    <name type="scientific">Ceratodon purpureus</name>
    <name type="common">Fire moss</name>
    <name type="synonym">Dicranum purpureum</name>
    <dbReference type="NCBI Taxonomy" id="3225"/>
    <lineage>
        <taxon>Eukaryota</taxon>
        <taxon>Viridiplantae</taxon>
        <taxon>Streptophyta</taxon>
        <taxon>Embryophyta</taxon>
        <taxon>Bryophyta</taxon>
        <taxon>Bryophytina</taxon>
        <taxon>Bryopsida</taxon>
        <taxon>Dicranidae</taxon>
        <taxon>Pseudoditrichales</taxon>
        <taxon>Ditrichaceae</taxon>
        <taxon>Ceratodon</taxon>
    </lineage>
</organism>
<evidence type="ECO:0000256" key="7">
    <source>
        <dbReference type="ARBA" id="ARBA00022723"/>
    </source>
</evidence>
<feature type="binding site" evidence="14">
    <location>
        <position position="203"/>
    </location>
    <ligand>
        <name>Ca(2+)</name>
        <dbReference type="ChEBI" id="CHEBI:29108"/>
        <label>2</label>
    </ligand>
</feature>
<keyword evidence="11 17" id="KW-0376">Hydrogen peroxide</keyword>
<feature type="binding site" evidence="14">
    <location>
        <position position="87"/>
    </location>
    <ligand>
        <name>Ca(2+)</name>
        <dbReference type="ChEBI" id="CHEBI:29108"/>
        <label>1</label>
    </ligand>
</feature>
<dbReference type="Gene3D" id="1.10.520.10">
    <property type="match status" value="1"/>
</dbReference>
<dbReference type="InterPro" id="IPR033905">
    <property type="entry name" value="Secretory_peroxidase"/>
</dbReference>
<feature type="binding site" evidence="14">
    <location>
        <position position="80"/>
    </location>
    <ligand>
        <name>Ca(2+)</name>
        <dbReference type="ChEBI" id="CHEBI:29108"/>
        <label>1</label>
    </ligand>
</feature>
<dbReference type="GO" id="GO:0006979">
    <property type="term" value="P:response to oxidative stress"/>
    <property type="evidence" value="ECO:0007669"/>
    <property type="project" value="UniProtKB-UniRule"/>
</dbReference>
<evidence type="ECO:0000256" key="3">
    <source>
        <dbReference type="ARBA" id="ARBA00006873"/>
    </source>
</evidence>
<dbReference type="GO" id="GO:0140825">
    <property type="term" value="F:lactoperoxidase activity"/>
    <property type="evidence" value="ECO:0007669"/>
    <property type="project" value="UniProtKB-EC"/>
</dbReference>
<feature type="binding site" evidence="14">
    <location>
        <position position="83"/>
    </location>
    <ligand>
        <name>Ca(2+)</name>
        <dbReference type="ChEBI" id="CHEBI:29108"/>
        <label>1</label>
    </ligand>
</feature>
<keyword evidence="6 17" id="KW-0349">Heme</keyword>
<dbReference type="PRINTS" id="PR00461">
    <property type="entry name" value="PLPEROXIDASE"/>
</dbReference>
<feature type="signal peptide" evidence="18">
    <location>
        <begin position="1"/>
        <end position="38"/>
    </location>
</feature>
<dbReference type="GO" id="GO:0005576">
    <property type="term" value="C:extracellular region"/>
    <property type="evidence" value="ECO:0007669"/>
    <property type="project" value="UniProtKB-SubCell"/>
</dbReference>
<sequence length="334" mass="35348">MAAGIVSPVRNCPSMMTGSALLVVAVLSVMMAAGGASALQSGFYASSCPQAEDTIYSTLQQLHANDPDLPPVLLRLHFHDCFVRGCDGSVLLQGSGTERTAPPNARLEGFAAIDAAKAAVDKLCPGVVSCADILAFAARDSVKMVGGPGWTVPAGRRDGTVSLASEASSNLPGAQMDVNQLTANFAKQGLTRDDMVILSGAHTIGEAACVHIDNRIYDYPSASGVDPLLPKDFAAKLKKKCSTRGLTDRKFDLDSGTSAVFDAQYYSNLAKRTGLLTSDQVLYEDARTRPLVMESSNKANFFPKFTQAMVKMSQISVLEGAQGQIRQRCGYVNA</sequence>
<dbReference type="PANTHER" id="PTHR31517">
    <property type="match status" value="1"/>
</dbReference>
<feature type="binding site" evidence="14">
    <location>
        <position position="85"/>
    </location>
    <ligand>
        <name>Ca(2+)</name>
        <dbReference type="ChEBI" id="CHEBI:29108"/>
        <label>1</label>
    </ligand>
</feature>
<dbReference type="InterPro" id="IPR019793">
    <property type="entry name" value="Peroxidases_heam-ligand_BS"/>
</dbReference>
<keyword evidence="7 14" id="KW-0479">Metal-binding</keyword>
<keyword evidence="8 17" id="KW-0560">Oxidoreductase</keyword>
<feature type="binding site" evidence="14">
    <location>
        <position position="89"/>
    </location>
    <ligand>
        <name>Ca(2+)</name>
        <dbReference type="ChEBI" id="CHEBI:29108"/>
        <label>1</label>
    </ligand>
</feature>
<evidence type="ECO:0000313" key="21">
    <source>
        <dbReference type="EMBL" id="KAG0570553.1"/>
    </source>
</evidence>
<comment type="catalytic activity">
    <reaction evidence="1 17">
        <text>2 a phenolic donor + H2O2 = 2 a phenolic radical donor + 2 H2O</text>
        <dbReference type="Rhea" id="RHEA:56136"/>
        <dbReference type="ChEBI" id="CHEBI:15377"/>
        <dbReference type="ChEBI" id="CHEBI:16240"/>
        <dbReference type="ChEBI" id="CHEBI:139520"/>
        <dbReference type="ChEBI" id="CHEBI:139521"/>
        <dbReference type="EC" id="1.11.1.7"/>
    </reaction>
</comment>
<evidence type="ECO:0000313" key="20">
    <source>
        <dbReference type="EMBL" id="KAG0570552.1"/>
    </source>
</evidence>
<evidence type="ECO:0000256" key="11">
    <source>
        <dbReference type="ARBA" id="ARBA00023324"/>
    </source>
</evidence>
<dbReference type="SUPFAM" id="SSF48113">
    <property type="entry name" value="Heme-dependent peroxidases"/>
    <property type="match status" value="1"/>
</dbReference>